<comment type="caution">
    <text evidence="1">The sequence shown here is derived from an EMBL/GenBank/DDBJ whole genome shotgun (WGS) entry which is preliminary data.</text>
</comment>
<dbReference type="InterPro" id="IPR011675">
    <property type="entry name" value="DUF1617"/>
</dbReference>
<dbReference type="Proteomes" id="UP001292084">
    <property type="component" value="Unassembled WGS sequence"/>
</dbReference>
<accession>A0ABU5KLX3</accession>
<sequence>MKLEIENGKIFGSINLLSKLVLKNKESRHRSDLIEELEKQLKKVAKHEKTLLEEHSRKNDEGEALKKEDGSYDVLDMESLTQEKQELFEEVFILEGGNVTGYLKTVKKVLFECEEEWSGPEASIYNYLCKQFEKETETKSA</sequence>
<evidence type="ECO:0000313" key="1">
    <source>
        <dbReference type="EMBL" id="MDZ5712234.1"/>
    </source>
</evidence>
<gene>
    <name evidence="1" type="ORF">UFB30_08325</name>
</gene>
<protein>
    <submittedName>
        <fullName evidence="1">DUF1617 family protein</fullName>
    </submittedName>
</protein>
<name>A0ABU5KLX3_9BACL</name>
<organism evidence="1 2">
    <name type="scientific">Jeotgalibacillus haloalkalitolerans</name>
    <dbReference type="NCBI Taxonomy" id="3104292"/>
    <lineage>
        <taxon>Bacteria</taxon>
        <taxon>Bacillati</taxon>
        <taxon>Bacillota</taxon>
        <taxon>Bacilli</taxon>
        <taxon>Bacillales</taxon>
        <taxon>Caryophanaceae</taxon>
        <taxon>Jeotgalibacillus</taxon>
    </lineage>
</organism>
<dbReference type="RefSeq" id="WP_322421208.1">
    <property type="nucleotide sequence ID" value="NZ_JAXQNN010000002.1"/>
</dbReference>
<reference evidence="1 2" key="1">
    <citation type="submission" date="2023-12" db="EMBL/GenBank/DDBJ databases">
        <title>Jeotgalibacillus haloalkaliphilus sp. nov., a novel salt-tolerant bacteria, isolated from the estuary of the Fenhe River into the Yellow River.</title>
        <authorList>
            <person name="Li Y."/>
        </authorList>
    </citation>
    <scope>NUCLEOTIDE SEQUENCE [LARGE SCALE GENOMIC DNA]</scope>
    <source>
        <strain evidence="1 2">HH7-29</strain>
    </source>
</reference>
<dbReference type="EMBL" id="JAXQNN010000002">
    <property type="protein sequence ID" value="MDZ5712234.1"/>
    <property type="molecule type" value="Genomic_DNA"/>
</dbReference>
<dbReference type="Pfam" id="PF07761">
    <property type="entry name" value="DUF1617"/>
    <property type="match status" value="1"/>
</dbReference>
<keyword evidence="2" id="KW-1185">Reference proteome</keyword>
<proteinExistence type="predicted"/>
<evidence type="ECO:0000313" key="2">
    <source>
        <dbReference type="Proteomes" id="UP001292084"/>
    </source>
</evidence>